<evidence type="ECO:0000313" key="2">
    <source>
        <dbReference type="EMBL" id="WBA15757.1"/>
    </source>
</evidence>
<protein>
    <recommendedName>
        <fullName evidence="4">DUF4760 domain-containing protein</fullName>
    </recommendedName>
</protein>
<keyword evidence="1" id="KW-1133">Transmembrane helix</keyword>
<sequence length="175" mass="20070">MEESAFSIAQAILVSLGGGAAIVLGASSFLGKIWAQRILQKEQSKMALEIEEYRNKLGELTANKQINYYQKLELYKSVSVPLIDLVANITHQETLTPDYIRGFDKQRLHMTAQLALFASSDVFDMFMDLIDYMYSSIESNTFDFYVFRVEMLKFLSEVRKDIGIYTDEITYKGNR</sequence>
<keyword evidence="1" id="KW-0472">Membrane</keyword>
<keyword evidence="3" id="KW-1185">Reference proteome</keyword>
<dbReference type="EMBL" id="CP114584">
    <property type="protein sequence ID" value="WBA15757.1"/>
    <property type="molecule type" value="Genomic_DNA"/>
</dbReference>
<reference evidence="2" key="1">
    <citation type="submission" date="2022-09" db="EMBL/GenBank/DDBJ databases">
        <authorList>
            <person name="Li Z.-J."/>
        </authorList>
    </citation>
    <scope>NUCLEOTIDE SEQUENCE</scope>
    <source>
        <strain evidence="2">TGB10</strain>
    </source>
</reference>
<organism evidence="2 3">
    <name type="scientific">Salinivibrio proteolyticus</name>
    <dbReference type="NCBI Taxonomy" id="334715"/>
    <lineage>
        <taxon>Bacteria</taxon>
        <taxon>Pseudomonadati</taxon>
        <taxon>Pseudomonadota</taxon>
        <taxon>Gammaproteobacteria</taxon>
        <taxon>Vibrionales</taxon>
        <taxon>Vibrionaceae</taxon>
        <taxon>Salinivibrio</taxon>
    </lineage>
</organism>
<accession>A0ABY7LHW2</accession>
<proteinExistence type="predicted"/>
<evidence type="ECO:0000256" key="1">
    <source>
        <dbReference type="SAM" id="Phobius"/>
    </source>
</evidence>
<name>A0ABY7LHW2_9GAMM</name>
<feature type="transmembrane region" description="Helical" evidence="1">
    <location>
        <begin position="12"/>
        <end position="35"/>
    </location>
</feature>
<gene>
    <name evidence="2" type="ORF">N7E60_05680</name>
</gene>
<evidence type="ECO:0000313" key="3">
    <source>
        <dbReference type="Proteomes" id="UP001164676"/>
    </source>
</evidence>
<evidence type="ECO:0008006" key="4">
    <source>
        <dbReference type="Google" id="ProtNLM"/>
    </source>
</evidence>
<dbReference type="RefSeq" id="WP_269598341.1">
    <property type="nucleotide sequence ID" value="NZ_CP114584.1"/>
</dbReference>
<keyword evidence="1" id="KW-0812">Transmembrane</keyword>
<dbReference type="Proteomes" id="UP001164676">
    <property type="component" value="Chromosome"/>
</dbReference>